<keyword evidence="3" id="KW-1185">Reference proteome</keyword>
<gene>
    <name evidence="2" type="ORF">TRITD_3Bv1G282960</name>
</gene>
<dbReference type="Pfam" id="PF20241">
    <property type="entry name" value="DUF6598"/>
    <property type="match status" value="1"/>
</dbReference>
<accession>A0A9R1R1T2</accession>
<sequence length="274" mass="30218">MSHNLEAGFKVRERERIGLKTLCSPPMLSFGREMAEVLSISYKGRGDPSCTIIVYDGKRGQIIYTQSSNQAGKRASLRPSNSGTQNANNHCPLLLTGPYRVISLDGCVVLEYNIDDCHAEILLDIDDPSTKYNEAVTEELGCTCNNHPRAVVTYALLSNAVEAIVEVKLHQQRENTFYGRIIARSYLGEVVLFESNNESMHIGSSQEPTTIPLSRSVLAVPLDSSLQIEVDLQNHSNGKIVKGLATCQADLNNYHVLHLDGEDGQVDVKITWSD</sequence>
<organism evidence="2 3">
    <name type="scientific">Triticum turgidum subsp. durum</name>
    <name type="common">Durum wheat</name>
    <name type="synonym">Triticum durum</name>
    <dbReference type="NCBI Taxonomy" id="4567"/>
    <lineage>
        <taxon>Eukaryota</taxon>
        <taxon>Viridiplantae</taxon>
        <taxon>Streptophyta</taxon>
        <taxon>Embryophyta</taxon>
        <taxon>Tracheophyta</taxon>
        <taxon>Spermatophyta</taxon>
        <taxon>Magnoliopsida</taxon>
        <taxon>Liliopsida</taxon>
        <taxon>Poales</taxon>
        <taxon>Poaceae</taxon>
        <taxon>BOP clade</taxon>
        <taxon>Pooideae</taxon>
        <taxon>Triticodae</taxon>
        <taxon>Triticeae</taxon>
        <taxon>Triticinae</taxon>
        <taxon>Triticum</taxon>
    </lineage>
</organism>
<evidence type="ECO:0000313" key="3">
    <source>
        <dbReference type="Proteomes" id="UP000324705"/>
    </source>
</evidence>
<name>A0A9R1R1T2_TRITD</name>
<dbReference type="PANTHER" id="PTHR33065:SF184">
    <property type="entry name" value="DUF6598 DOMAIN-CONTAINING PROTEIN"/>
    <property type="match status" value="1"/>
</dbReference>
<dbReference type="AlphaFoldDB" id="A0A9R1R1T2"/>
<dbReference type="Gramene" id="TRITD3Bv1G282960.2">
    <property type="protein sequence ID" value="TRITD3Bv1G282960.2"/>
    <property type="gene ID" value="TRITD3Bv1G282960"/>
</dbReference>
<proteinExistence type="predicted"/>
<reference evidence="2 3" key="1">
    <citation type="submission" date="2017-09" db="EMBL/GenBank/DDBJ databases">
        <authorList>
            <consortium name="International Durum Wheat Genome Sequencing Consortium (IDWGSC)"/>
            <person name="Milanesi L."/>
        </authorList>
    </citation>
    <scope>NUCLEOTIDE SEQUENCE [LARGE SCALE GENOMIC DNA]</scope>
    <source>
        <strain evidence="3">cv. Svevo</strain>
    </source>
</reference>
<protein>
    <recommendedName>
        <fullName evidence="1">DUF6598 domain-containing protein</fullName>
    </recommendedName>
</protein>
<dbReference type="InterPro" id="IPR046533">
    <property type="entry name" value="DUF6598"/>
</dbReference>
<evidence type="ECO:0000313" key="2">
    <source>
        <dbReference type="EMBL" id="VAH86702.1"/>
    </source>
</evidence>
<evidence type="ECO:0000259" key="1">
    <source>
        <dbReference type="Pfam" id="PF20241"/>
    </source>
</evidence>
<dbReference type="PANTHER" id="PTHR33065">
    <property type="entry name" value="OS07G0486400 PROTEIN"/>
    <property type="match status" value="1"/>
</dbReference>
<feature type="domain" description="DUF6598" evidence="1">
    <location>
        <begin position="50"/>
        <end position="269"/>
    </location>
</feature>
<dbReference type="EMBL" id="LT934116">
    <property type="protein sequence ID" value="VAH86702.1"/>
    <property type="molecule type" value="Genomic_DNA"/>
</dbReference>
<dbReference type="Proteomes" id="UP000324705">
    <property type="component" value="Chromosome 3B"/>
</dbReference>